<evidence type="ECO:0000313" key="2">
    <source>
        <dbReference type="Proteomes" id="UP001501009"/>
    </source>
</evidence>
<dbReference type="Proteomes" id="UP001501009">
    <property type="component" value="Unassembled WGS sequence"/>
</dbReference>
<name>A0ABP7HNN7_9ACTN</name>
<dbReference type="RefSeq" id="WP_275780202.1">
    <property type="nucleotide sequence ID" value="NZ_BAABDE010000016.1"/>
</dbReference>
<accession>A0ABP7HNN7</accession>
<protein>
    <recommendedName>
        <fullName evidence="3">ATP-dependent DNA ligase</fullName>
    </recommendedName>
</protein>
<proteinExistence type="predicted"/>
<organism evidence="1 2">
    <name type="scientific">Streptomyces coacervatus</name>
    <dbReference type="NCBI Taxonomy" id="647381"/>
    <lineage>
        <taxon>Bacteria</taxon>
        <taxon>Bacillati</taxon>
        <taxon>Actinomycetota</taxon>
        <taxon>Actinomycetes</taxon>
        <taxon>Kitasatosporales</taxon>
        <taxon>Streptomycetaceae</taxon>
        <taxon>Streptomyces</taxon>
    </lineage>
</organism>
<dbReference type="EMBL" id="BAABDE010000016">
    <property type="protein sequence ID" value="GAA3797261.1"/>
    <property type="molecule type" value="Genomic_DNA"/>
</dbReference>
<evidence type="ECO:0008006" key="3">
    <source>
        <dbReference type="Google" id="ProtNLM"/>
    </source>
</evidence>
<gene>
    <name evidence="1" type="ORF">GCM10022403_033970</name>
</gene>
<reference evidence="2" key="1">
    <citation type="journal article" date="2019" name="Int. J. Syst. Evol. Microbiol.">
        <title>The Global Catalogue of Microorganisms (GCM) 10K type strain sequencing project: providing services to taxonomists for standard genome sequencing and annotation.</title>
        <authorList>
            <consortium name="The Broad Institute Genomics Platform"/>
            <consortium name="The Broad Institute Genome Sequencing Center for Infectious Disease"/>
            <person name="Wu L."/>
            <person name="Ma J."/>
        </authorList>
    </citation>
    <scope>NUCLEOTIDE SEQUENCE [LARGE SCALE GENOMIC DNA]</scope>
    <source>
        <strain evidence="2">JCM 17138</strain>
    </source>
</reference>
<evidence type="ECO:0000313" key="1">
    <source>
        <dbReference type="EMBL" id="GAA3797261.1"/>
    </source>
</evidence>
<comment type="caution">
    <text evidence="1">The sequence shown here is derived from an EMBL/GenBank/DDBJ whole genome shotgun (WGS) entry which is preliminary data.</text>
</comment>
<sequence length="57" mass="6279">MTLSPAIEPMLAEALRELPSDKALPGRLVAEQKPDGFRAVLFARTGRAMLQSRMARI</sequence>
<keyword evidence="2" id="KW-1185">Reference proteome</keyword>